<evidence type="ECO:0000313" key="5">
    <source>
        <dbReference type="Proteomes" id="UP001242995"/>
    </source>
</evidence>
<dbReference type="SUPFAM" id="SSF52540">
    <property type="entry name" value="P-loop containing nucleoside triphosphate hydrolases"/>
    <property type="match status" value="1"/>
</dbReference>
<keyword evidence="4" id="KW-1185">Reference proteome</keyword>
<evidence type="ECO:0000259" key="1">
    <source>
        <dbReference type="Pfam" id="PF05729"/>
    </source>
</evidence>
<dbReference type="Proteomes" id="UP001230951">
    <property type="component" value="Unassembled WGS sequence"/>
</dbReference>
<evidence type="ECO:0000313" key="3">
    <source>
        <dbReference type="EMBL" id="MDQ0180770.1"/>
    </source>
</evidence>
<gene>
    <name evidence="2" type="ORF">J2S90_001756</name>
    <name evidence="3" type="ORF">J2S93_002197</name>
</gene>
<dbReference type="AlphaFoldDB" id="A0AAW8DH29"/>
<comment type="caution">
    <text evidence="2">The sequence shown here is derived from an EMBL/GenBank/DDBJ whole genome shotgun (WGS) entry which is preliminary data.</text>
</comment>
<dbReference type="EMBL" id="JAUSTF010000004">
    <property type="protein sequence ID" value="MDQ0180770.1"/>
    <property type="molecule type" value="Genomic_DNA"/>
</dbReference>
<name>A0AAW8DH29_9MICC</name>
<protein>
    <recommendedName>
        <fullName evidence="1">NACHT domain-containing protein</fullName>
    </recommendedName>
</protein>
<dbReference type="Gene3D" id="3.40.50.300">
    <property type="entry name" value="P-loop containing nucleotide triphosphate hydrolases"/>
    <property type="match status" value="1"/>
</dbReference>
<organism evidence="2 5">
    <name type="scientific">Arthrobacter bambusae</name>
    <dbReference type="NCBI Taxonomy" id="1338426"/>
    <lineage>
        <taxon>Bacteria</taxon>
        <taxon>Bacillati</taxon>
        <taxon>Actinomycetota</taxon>
        <taxon>Actinomycetes</taxon>
        <taxon>Micrococcales</taxon>
        <taxon>Micrococcaceae</taxon>
        <taxon>Arthrobacter</taxon>
    </lineage>
</organism>
<dbReference type="Pfam" id="PF05729">
    <property type="entry name" value="NACHT"/>
    <property type="match status" value="1"/>
</dbReference>
<sequence length="727" mass="79779">MFQGRERDGLFVNHEEIHAYEFTTARQKDKAIKDGEKLAELLAAVGGTSANAFKSRTGWFVTRDEPTAEQRSAVVAIAKSRGERIHAISIAVLHQRICNSEMYLQARGNAPFGSTSYKSKLDGARRNVTVELVRPGTSGSLTLDDMANRLEQGGRALLVGNYGVGKSHTLRELYGQLRKSHFKSGKLTPFPVHINLRDCAGLRTPAEILRRHAEEIGFGHADGLISAWRAGSCVLLLDGFDEIVPSRWLGGAVDIRSVRWEALSPIRRLVSETPSHAGIIVAGRSHYFSGQAEMVSALGFSALDQFEIPDFDETQLHEFLRQAGVEWSVPDWVPMRPLLLGYLISIDASNAEGIAGSVSRSDGWRRFIEAICEREAQMFSAVRPETIRNILSRVATLARSRSDVTGPIDMDLLRSAFVAVNGRQPDEEGLQLLLRLPGLAVADPNNESEIRQFVDRDMADTAYGLDLAVYAVDPFEGLHPLGSVASWITAASDLAVEVAAGVLLELNLSIGTTLAALAAREKADQFDAVMADLIRLAVELPRDGRELTKSYLVSGVYFEQLVLSDHPIFRSSTLQNCVIERLDLSGLDEKSSVPHFEKALIGFVDGIASMPDWLAPHFTNCEIDRFSVATQTTAGIMALGIDRESRIALSILKKIFGQRGSARKEGALSRGLSLSDRPLVPGVVEELISQGWIFRSSSGHETLYAGVKDRRRDANRVLDSPTDFKLH</sequence>
<evidence type="ECO:0000313" key="4">
    <source>
        <dbReference type="Proteomes" id="UP001230951"/>
    </source>
</evidence>
<reference evidence="2 4" key="1">
    <citation type="submission" date="2023-07" db="EMBL/GenBank/DDBJ databases">
        <title>Sorghum-associated microbial communities from plants grown in Nebraska, USA.</title>
        <authorList>
            <person name="Schachtman D."/>
        </authorList>
    </citation>
    <scope>NUCLEOTIDE SEQUENCE</scope>
    <source>
        <strain evidence="2">DS1006</strain>
        <strain evidence="3 4">DS1016</strain>
    </source>
</reference>
<dbReference type="InterPro" id="IPR027417">
    <property type="entry name" value="P-loop_NTPase"/>
</dbReference>
<proteinExistence type="predicted"/>
<dbReference type="Proteomes" id="UP001242995">
    <property type="component" value="Unassembled WGS sequence"/>
</dbReference>
<dbReference type="EMBL" id="JAUSRG010000003">
    <property type="protein sequence ID" value="MDP9904801.1"/>
    <property type="molecule type" value="Genomic_DNA"/>
</dbReference>
<dbReference type="RefSeq" id="WP_306960715.1">
    <property type="nucleotide sequence ID" value="NZ_JAUSRG010000003.1"/>
</dbReference>
<accession>A0AAW8DH29</accession>
<feature type="domain" description="NACHT" evidence="1">
    <location>
        <begin position="157"/>
        <end position="322"/>
    </location>
</feature>
<evidence type="ECO:0000313" key="2">
    <source>
        <dbReference type="EMBL" id="MDP9904801.1"/>
    </source>
</evidence>
<dbReference type="InterPro" id="IPR007111">
    <property type="entry name" value="NACHT_NTPase"/>
</dbReference>